<reference evidence="2 3" key="1">
    <citation type="submission" date="2023-09" db="EMBL/GenBank/DDBJ databases">
        <authorList>
            <person name="Rey-Velasco X."/>
        </authorList>
    </citation>
    <scope>NUCLEOTIDE SEQUENCE [LARGE SCALE GENOMIC DNA]</scope>
    <source>
        <strain evidence="2 3">F297</strain>
    </source>
</reference>
<dbReference type="Gene3D" id="3.10.620.30">
    <property type="match status" value="1"/>
</dbReference>
<protein>
    <submittedName>
        <fullName evidence="2">Transglutaminase domain-containing protein</fullName>
    </submittedName>
</protein>
<evidence type="ECO:0000313" key="3">
    <source>
        <dbReference type="Proteomes" id="UP001248819"/>
    </source>
</evidence>
<evidence type="ECO:0000259" key="1">
    <source>
        <dbReference type="Pfam" id="PF01841"/>
    </source>
</evidence>
<dbReference type="Proteomes" id="UP001248819">
    <property type="component" value="Unassembled WGS sequence"/>
</dbReference>
<comment type="caution">
    <text evidence="2">The sequence shown here is derived from an EMBL/GenBank/DDBJ whole genome shotgun (WGS) entry which is preliminary data.</text>
</comment>
<feature type="domain" description="Transglutaminase-like" evidence="1">
    <location>
        <begin position="194"/>
        <end position="270"/>
    </location>
</feature>
<organism evidence="2 3">
    <name type="scientific">Autumnicola edwardsiae</name>
    <dbReference type="NCBI Taxonomy" id="3075594"/>
    <lineage>
        <taxon>Bacteria</taxon>
        <taxon>Pseudomonadati</taxon>
        <taxon>Bacteroidota</taxon>
        <taxon>Flavobacteriia</taxon>
        <taxon>Flavobacteriales</taxon>
        <taxon>Flavobacteriaceae</taxon>
        <taxon>Autumnicola</taxon>
    </lineage>
</organism>
<accession>A0ABU3CZX9</accession>
<dbReference type="Gene3D" id="2.60.40.3140">
    <property type="match status" value="1"/>
</dbReference>
<name>A0ABU3CZX9_9FLAO</name>
<sequence>IFDEEVNKYRLKTKITMPAVTEGSVIEYSYTIRSPFLTSIDDTKLQYTIPVKRMEVQVKIPEFFGFKLHSNLKSGLIFNIDKSGESFRYAYQQSHRNNNGWTTSSDYSTNSIDYMLNVYTIEEDDIPALKEEPFVDYLENYAAYLKWELMYTKFPNSTIENFTETWESVTKTIYEGSLGKELKQDRYFRKDIDQLLEGVSNPATKVAMIYNYVKKKVRWNDFVGYYTDNGLKSAYQDGAGNCADINLMLTSMLQYAGLTANPVLVSTPDNGIPVFPTRTGFNYLIASVELPEQTLLLDATDPFASVGELPKRARNFQGRLIREEGTSAWVDLIPTTLSEFKSYMYISLDEDLKINGKTSKAHQGLYAKRFRENNGMSD</sequence>
<dbReference type="InterPro" id="IPR002931">
    <property type="entry name" value="Transglutaminase-like"/>
</dbReference>
<gene>
    <name evidence="2" type="ORF">RM529_17450</name>
</gene>
<feature type="non-terminal residue" evidence="2">
    <location>
        <position position="1"/>
    </location>
</feature>
<dbReference type="Pfam" id="PF01841">
    <property type="entry name" value="Transglut_core"/>
    <property type="match status" value="1"/>
</dbReference>
<feature type="non-terminal residue" evidence="2">
    <location>
        <position position="378"/>
    </location>
</feature>
<dbReference type="RefSeq" id="WP_311486013.1">
    <property type="nucleotide sequence ID" value="NZ_JAVRHP010000250.1"/>
</dbReference>
<dbReference type="EMBL" id="JAVRHP010000250">
    <property type="protein sequence ID" value="MDT0651932.1"/>
    <property type="molecule type" value="Genomic_DNA"/>
</dbReference>
<evidence type="ECO:0000313" key="2">
    <source>
        <dbReference type="EMBL" id="MDT0651932.1"/>
    </source>
</evidence>
<proteinExistence type="predicted"/>
<keyword evidence="3" id="KW-1185">Reference proteome</keyword>